<organism evidence="3">
    <name type="scientific">Eucalyptus grandis</name>
    <name type="common">Flooded gum</name>
    <dbReference type="NCBI Taxonomy" id="71139"/>
    <lineage>
        <taxon>Eukaryota</taxon>
        <taxon>Viridiplantae</taxon>
        <taxon>Streptophyta</taxon>
        <taxon>Embryophyta</taxon>
        <taxon>Tracheophyta</taxon>
        <taxon>Spermatophyta</taxon>
        <taxon>Magnoliopsida</taxon>
        <taxon>eudicotyledons</taxon>
        <taxon>Gunneridae</taxon>
        <taxon>Pentapetalae</taxon>
        <taxon>rosids</taxon>
        <taxon>malvids</taxon>
        <taxon>Myrtales</taxon>
        <taxon>Myrtaceae</taxon>
        <taxon>Myrtoideae</taxon>
        <taxon>Eucalypteae</taxon>
        <taxon>Eucalyptus</taxon>
    </lineage>
</organism>
<accession>A0A059CWT4</accession>
<feature type="compositionally biased region" description="Basic and acidic residues" evidence="1">
    <location>
        <begin position="224"/>
        <end position="236"/>
    </location>
</feature>
<dbReference type="AlphaFoldDB" id="A0A059CWT4"/>
<feature type="transmembrane region" description="Helical" evidence="2">
    <location>
        <begin position="81"/>
        <end position="104"/>
    </location>
</feature>
<dbReference type="InParanoid" id="A0A059CWT4"/>
<proteinExistence type="predicted"/>
<gene>
    <name evidence="3" type="ORF">EUGRSUZ_C04020</name>
</gene>
<dbReference type="Gramene" id="KCW82636">
    <property type="protein sequence ID" value="KCW82636"/>
    <property type="gene ID" value="EUGRSUZ_C04020"/>
</dbReference>
<feature type="region of interest" description="Disordered" evidence="1">
    <location>
        <begin position="207"/>
        <end position="242"/>
    </location>
</feature>
<evidence type="ECO:0000256" key="2">
    <source>
        <dbReference type="SAM" id="Phobius"/>
    </source>
</evidence>
<sequence length="242" mass="27165">MPTWFLADKLIRSDGGSRLGGNLIDYLEMKRTHSHLNSSPKKIYIYISRLAIKREEKRKTKRSFKTWFFSLSSEAIRDSSLILLLGLIFCSFSSVFFIGCRVMTMNNMATNVINVNVVSLRSLVDVLILVLLRIEALAIAFTLPLGIAKRRASAAHGRGQESGLLVTGHDHHYLLLVHLHGLAVPFPVDRLCFAPVLFVSLGAARTAREPPVGAGQDQESEPYEPQHRRQTPEQVRHRGVPR</sequence>
<feature type="transmembrane region" description="Helical" evidence="2">
    <location>
        <begin position="124"/>
        <end position="148"/>
    </location>
</feature>
<reference evidence="3" key="1">
    <citation type="submission" date="2013-07" db="EMBL/GenBank/DDBJ databases">
        <title>The genome of Eucalyptus grandis.</title>
        <authorList>
            <person name="Schmutz J."/>
            <person name="Hayes R."/>
            <person name="Myburg A."/>
            <person name="Tuskan G."/>
            <person name="Grattapaglia D."/>
            <person name="Rokhsar D.S."/>
        </authorList>
    </citation>
    <scope>NUCLEOTIDE SEQUENCE</scope>
    <source>
        <tissue evidence="3">Leaf extractions</tissue>
    </source>
</reference>
<keyword evidence="2" id="KW-0812">Transmembrane</keyword>
<evidence type="ECO:0000313" key="3">
    <source>
        <dbReference type="EMBL" id="KCW82636.1"/>
    </source>
</evidence>
<evidence type="ECO:0000256" key="1">
    <source>
        <dbReference type="SAM" id="MobiDB-lite"/>
    </source>
</evidence>
<keyword evidence="2" id="KW-0472">Membrane</keyword>
<dbReference type="EMBL" id="KK198755">
    <property type="protein sequence ID" value="KCW82636.1"/>
    <property type="molecule type" value="Genomic_DNA"/>
</dbReference>
<name>A0A059CWT4_EUCGR</name>
<protein>
    <submittedName>
        <fullName evidence="3">Uncharacterized protein</fullName>
    </submittedName>
</protein>
<keyword evidence="2" id="KW-1133">Transmembrane helix</keyword>